<dbReference type="CDD" id="cd09917">
    <property type="entry name" value="F-box_SF"/>
    <property type="match status" value="1"/>
</dbReference>
<evidence type="ECO:0000313" key="1">
    <source>
        <dbReference type="EMBL" id="KAF7364182.1"/>
    </source>
</evidence>
<keyword evidence="2" id="KW-1185">Reference proteome</keyword>
<evidence type="ECO:0000313" key="2">
    <source>
        <dbReference type="Proteomes" id="UP000623467"/>
    </source>
</evidence>
<dbReference type="EMBL" id="JACAZH010000007">
    <property type="protein sequence ID" value="KAF7364182.1"/>
    <property type="molecule type" value="Genomic_DNA"/>
</dbReference>
<name>A0A8H7D971_9AGAR</name>
<reference evidence="1" key="1">
    <citation type="submission" date="2020-05" db="EMBL/GenBank/DDBJ databases">
        <title>Mycena genomes resolve the evolution of fungal bioluminescence.</title>
        <authorList>
            <person name="Tsai I.J."/>
        </authorList>
    </citation>
    <scope>NUCLEOTIDE SEQUENCE</scope>
    <source>
        <strain evidence="1">160909Yilan</strain>
    </source>
</reference>
<accession>A0A8H7D971</accession>
<dbReference type="Proteomes" id="UP000623467">
    <property type="component" value="Unassembled WGS sequence"/>
</dbReference>
<comment type="caution">
    <text evidence="1">The sequence shown here is derived from an EMBL/GenBank/DDBJ whole genome shotgun (WGS) entry which is preliminary data.</text>
</comment>
<protein>
    <recommendedName>
        <fullName evidence="3">F-box domain-containing protein</fullName>
    </recommendedName>
</protein>
<gene>
    <name evidence="1" type="ORF">MSAN_01077500</name>
</gene>
<dbReference type="AlphaFoldDB" id="A0A8H7D971"/>
<dbReference type="OrthoDB" id="2971629at2759"/>
<proteinExistence type="predicted"/>
<organism evidence="1 2">
    <name type="scientific">Mycena sanguinolenta</name>
    <dbReference type="NCBI Taxonomy" id="230812"/>
    <lineage>
        <taxon>Eukaryota</taxon>
        <taxon>Fungi</taxon>
        <taxon>Dikarya</taxon>
        <taxon>Basidiomycota</taxon>
        <taxon>Agaricomycotina</taxon>
        <taxon>Agaricomycetes</taxon>
        <taxon>Agaricomycetidae</taxon>
        <taxon>Agaricales</taxon>
        <taxon>Marasmiineae</taxon>
        <taxon>Mycenaceae</taxon>
        <taxon>Mycena</taxon>
    </lineage>
</organism>
<evidence type="ECO:0008006" key="3">
    <source>
        <dbReference type="Google" id="ProtNLM"/>
    </source>
</evidence>
<sequence>MSPTLSDELVLGIFECLADADLLSLATVSKHIHDVALMTHLGRYGITETDIQAGSFQCTSGAVCALRTARFITRIETLNIRFESSTTLDRDIAALAGLARRLPPIKSVDLEWPPDRRKGRRLFLESLLLDLVSYRSQPAIIVSPGREISVVRPRRPTLYAVQRLLARLRFGESEYCQTPEPEIDETELRQPFIITNPPFRATTRVSIRVFPLSGSLIVLFPQSMCYMDFRPNIRRAEVILLFNHLSLPFITACIMDSTCAISDPALHLFFCRHPRLRTIRLYGDPSKETVTAEPLLPLPSGSLPQLESIHGSACLLSWVLASPQACLNLAFVTLELYPRPGMRNYYGTALRRLALRPTARQLVLQFTGWVPWNTPEFATLNAPERTLFHVAESSIKPAIV</sequence>